<dbReference type="Gene3D" id="1.10.510.10">
    <property type="entry name" value="Transferase(Phosphotransferase) domain 1"/>
    <property type="match status" value="1"/>
</dbReference>
<evidence type="ECO:0000313" key="8">
    <source>
        <dbReference type="Proteomes" id="UP000223968"/>
    </source>
</evidence>
<evidence type="ECO:0000256" key="2">
    <source>
        <dbReference type="ARBA" id="ARBA00022679"/>
    </source>
</evidence>
<dbReference type="PANTHER" id="PTHR45646">
    <property type="entry name" value="SERINE/THREONINE-PROTEIN KINASE DOA-RELATED"/>
    <property type="match status" value="1"/>
</dbReference>
<dbReference type="GO" id="GO:0004674">
    <property type="term" value="F:protein serine/threonine kinase activity"/>
    <property type="evidence" value="ECO:0007669"/>
    <property type="project" value="UniProtKB-KW"/>
</dbReference>
<dbReference type="SMART" id="SM00220">
    <property type="entry name" value="S_TKc"/>
    <property type="match status" value="1"/>
</dbReference>
<organism evidence="7 8">
    <name type="scientific">Helicocarpus griseus UAMH5409</name>
    <dbReference type="NCBI Taxonomy" id="1447875"/>
    <lineage>
        <taxon>Eukaryota</taxon>
        <taxon>Fungi</taxon>
        <taxon>Dikarya</taxon>
        <taxon>Ascomycota</taxon>
        <taxon>Pezizomycotina</taxon>
        <taxon>Eurotiomycetes</taxon>
        <taxon>Eurotiomycetidae</taxon>
        <taxon>Onygenales</taxon>
        <taxon>Ajellomycetaceae</taxon>
        <taxon>Helicocarpus</taxon>
    </lineage>
</organism>
<dbReference type="SUPFAM" id="SSF56112">
    <property type="entry name" value="Protein kinase-like (PK-like)"/>
    <property type="match status" value="1"/>
</dbReference>
<evidence type="ECO:0000256" key="5">
    <source>
        <dbReference type="ARBA" id="ARBA00022840"/>
    </source>
</evidence>
<evidence type="ECO:0000256" key="4">
    <source>
        <dbReference type="ARBA" id="ARBA00022777"/>
    </source>
</evidence>
<dbReference type="GO" id="GO:0043484">
    <property type="term" value="P:regulation of RNA splicing"/>
    <property type="evidence" value="ECO:0007669"/>
    <property type="project" value="TreeGrafter"/>
</dbReference>
<dbReference type="OrthoDB" id="5979581at2759"/>
<reference evidence="7 8" key="1">
    <citation type="submission" date="2017-10" db="EMBL/GenBank/DDBJ databases">
        <title>Comparative genomics in systemic dimorphic fungi from Ajellomycetaceae.</title>
        <authorList>
            <person name="Munoz J.F."/>
            <person name="Mcewen J.G."/>
            <person name="Clay O.K."/>
            <person name="Cuomo C.A."/>
        </authorList>
    </citation>
    <scope>NUCLEOTIDE SEQUENCE [LARGE SCALE GENOMIC DNA]</scope>
    <source>
        <strain evidence="7 8">UAMH5409</strain>
    </source>
</reference>
<keyword evidence="3" id="KW-0547">Nucleotide-binding</keyword>
<dbReference type="InterPro" id="IPR000719">
    <property type="entry name" value="Prot_kinase_dom"/>
</dbReference>
<name>A0A2B7XS03_9EURO</name>
<keyword evidence="8" id="KW-1185">Reference proteome</keyword>
<keyword evidence="1" id="KW-0723">Serine/threonine-protein kinase</keyword>
<accession>A0A2B7XS03</accession>
<gene>
    <name evidence="7" type="ORF">AJ79_04801</name>
</gene>
<evidence type="ECO:0000313" key="7">
    <source>
        <dbReference type="EMBL" id="PGH11543.1"/>
    </source>
</evidence>
<keyword evidence="5" id="KW-0067">ATP-binding</keyword>
<evidence type="ECO:0000256" key="3">
    <source>
        <dbReference type="ARBA" id="ARBA00022741"/>
    </source>
</evidence>
<proteinExistence type="predicted"/>
<dbReference type="InterPro" id="IPR051175">
    <property type="entry name" value="CLK_kinases"/>
</dbReference>
<dbReference type="Pfam" id="PF00069">
    <property type="entry name" value="Pkinase"/>
    <property type="match status" value="1"/>
</dbReference>
<keyword evidence="4" id="KW-0418">Kinase</keyword>
<dbReference type="Proteomes" id="UP000223968">
    <property type="component" value="Unassembled WGS sequence"/>
</dbReference>
<keyword evidence="2" id="KW-0808">Transferase</keyword>
<dbReference type="GO" id="GO:0005524">
    <property type="term" value="F:ATP binding"/>
    <property type="evidence" value="ECO:0007669"/>
    <property type="project" value="UniProtKB-KW"/>
</dbReference>
<feature type="domain" description="Protein kinase" evidence="6">
    <location>
        <begin position="1"/>
        <end position="226"/>
    </location>
</feature>
<evidence type="ECO:0000259" key="6">
    <source>
        <dbReference type="PROSITE" id="PS50011"/>
    </source>
</evidence>
<comment type="caution">
    <text evidence="7">The sequence shown here is derived from an EMBL/GenBank/DDBJ whole genome shotgun (WGS) entry which is preliminary data.</text>
</comment>
<protein>
    <recommendedName>
        <fullName evidence="6">Protein kinase domain-containing protein</fullName>
    </recommendedName>
</protein>
<dbReference type="AlphaFoldDB" id="A0A2B7XS03"/>
<dbReference type="PANTHER" id="PTHR45646:SF11">
    <property type="entry name" value="SERINE_THREONINE-PROTEIN KINASE DOA"/>
    <property type="match status" value="1"/>
</dbReference>
<sequence length="232" mass="26995">MPLAVLRILPHRYFAAEHFDGIEDDSCLKEIEEQELQDPSTPIITNYEAVLVYRSREMALQLTGLPVLSDFGQIRLVEGQINQDWWMPDIYRAPEVLLCLPWAYPVDIWSIGVMTLEFLEGRNLFDPVNRVHNQYVLPLASAQYIGYLGPPPLDIIRKSPHFATYFDEQGNWISEPPISQTSFEEFVTKIPPGEEKGQFLRFMRKVLTWDQEARPTSNEVFLEEWLMRSSDM</sequence>
<dbReference type="EMBL" id="PDNB01000071">
    <property type="protein sequence ID" value="PGH11543.1"/>
    <property type="molecule type" value="Genomic_DNA"/>
</dbReference>
<dbReference type="PROSITE" id="PS50011">
    <property type="entry name" value="PROTEIN_KINASE_DOM"/>
    <property type="match status" value="1"/>
</dbReference>
<evidence type="ECO:0000256" key="1">
    <source>
        <dbReference type="ARBA" id="ARBA00022527"/>
    </source>
</evidence>
<dbReference type="GO" id="GO:0005634">
    <property type="term" value="C:nucleus"/>
    <property type="evidence" value="ECO:0007669"/>
    <property type="project" value="TreeGrafter"/>
</dbReference>
<dbReference type="InterPro" id="IPR011009">
    <property type="entry name" value="Kinase-like_dom_sf"/>
</dbReference>